<evidence type="ECO:0000313" key="1">
    <source>
        <dbReference type="EMBL" id="KAI9904585.1"/>
    </source>
</evidence>
<accession>A0ACC0VDU0</accession>
<organism evidence="1 2">
    <name type="scientific">Trichothecium roseum</name>
    <dbReference type="NCBI Taxonomy" id="47278"/>
    <lineage>
        <taxon>Eukaryota</taxon>
        <taxon>Fungi</taxon>
        <taxon>Dikarya</taxon>
        <taxon>Ascomycota</taxon>
        <taxon>Pezizomycotina</taxon>
        <taxon>Sordariomycetes</taxon>
        <taxon>Hypocreomycetidae</taxon>
        <taxon>Hypocreales</taxon>
        <taxon>Hypocreales incertae sedis</taxon>
        <taxon>Trichothecium</taxon>
    </lineage>
</organism>
<comment type="caution">
    <text evidence="1">The sequence shown here is derived from an EMBL/GenBank/DDBJ whole genome shotgun (WGS) entry which is preliminary data.</text>
</comment>
<gene>
    <name evidence="1" type="ORF">N3K66_001114</name>
</gene>
<reference evidence="1" key="1">
    <citation type="submission" date="2022-10" db="EMBL/GenBank/DDBJ databases">
        <title>Complete Genome of Trichothecium roseum strain YXFP-22015, a Plant Pathogen Isolated from Citrus.</title>
        <authorList>
            <person name="Wang Y."/>
            <person name="Zhu L."/>
        </authorList>
    </citation>
    <scope>NUCLEOTIDE SEQUENCE</scope>
    <source>
        <strain evidence="1">YXFP-22015</strain>
    </source>
</reference>
<dbReference type="EMBL" id="CM047940">
    <property type="protein sequence ID" value="KAI9904585.1"/>
    <property type="molecule type" value="Genomic_DNA"/>
</dbReference>
<proteinExistence type="predicted"/>
<dbReference type="Proteomes" id="UP001163324">
    <property type="component" value="Chromosome 1"/>
</dbReference>
<keyword evidence="2" id="KW-1185">Reference proteome</keyword>
<protein>
    <submittedName>
        <fullName evidence="1">Uncharacterized protein</fullName>
    </submittedName>
</protein>
<sequence>MNPEIWSGPKKLQMCMPPPEKVYYNDPFSMCLVYPCHPPPPSPREERYAVEVVTRHKSVNGCSCSHCTKVPVLSALRSAIQAAAALKAASASARPPSPTIPRQQPWAVLTVNDSALFRDTTRYVSGTGLRVPGLYDSDRDAWVFEFPDVLFTSAAAGMAIDMSVSMHLPPDEHNSRSSGMPQAMACFRVQVEVPSCF</sequence>
<name>A0ACC0VDU0_9HYPO</name>
<evidence type="ECO:0000313" key="2">
    <source>
        <dbReference type="Proteomes" id="UP001163324"/>
    </source>
</evidence>